<dbReference type="InterPro" id="IPR021765">
    <property type="entry name" value="UstYa-like"/>
</dbReference>
<dbReference type="PANTHER" id="PTHR33365">
    <property type="entry name" value="YALI0B05434P"/>
    <property type="match status" value="1"/>
</dbReference>
<dbReference type="HOGENOM" id="CLU_042941_0_2_1"/>
<comment type="similarity">
    <text evidence="2">Belongs to the ustYa family.</text>
</comment>
<sequence length="293" mass="33696">MNKIIGRNMWSETSEYERLKSLEREDDDLEESSELIHRSTVRLPRKMLMTLLACNMLLFIASVYILWAGTLGRCAPSEWECAKTVSPWCEYMFAARASSLHLLLTRGAAPLWEAVEFWEGNFDNDFAHPSKYRGPPTLELQQTWNDLWGVRGVGVGKDDLQKLNKSDVDQYIQIQGSDPNNPTYGAAVEALHQLHCLNVIRQYTWPLEMYDKSWGKLYPSDLEDTATARVHVDHCIETLRLSLMCYADVTPVLLMYDEAAGGRRTDFNTHHKCRNFQKIMDYIDEHGVQVDPS</sequence>
<dbReference type="InParanoid" id="E9DV63"/>
<organism evidence="5">
    <name type="scientific">Metarhizium acridum (strain CQMa 102)</name>
    <dbReference type="NCBI Taxonomy" id="655827"/>
    <lineage>
        <taxon>Eukaryota</taxon>
        <taxon>Fungi</taxon>
        <taxon>Dikarya</taxon>
        <taxon>Ascomycota</taxon>
        <taxon>Pezizomycotina</taxon>
        <taxon>Sordariomycetes</taxon>
        <taxon>Hypocreomycetidae</taxon>
        <taxon>Hypocreales</taxon>
        <taxon>Clavicipitaceae</taxon>
        <taxon>Metarhizium</taxon>
    </lineage>
</organism>
<dbReference type="OrthoDB" id="3687641at2759"/>
<reference evidence="4 5" key="1">
    <citation type="journal article" date="2011" name="PLoS Genet.">
        <title>Genome sequencing and comparative transcriptomics of the model entomopathogenic fungi Metarhizium anisopliae and M. acridum.</title>
        <authorList>
            <person name="Gao Q."/>
            <person name="Jin K."/>
            <person name="Ying S.H."/>
            <person name="Zhang Y."/>
            <person name="Xiao G."/>
            <person name="Shang Y."/>
            <person name="Duan Z."/>
            <person name="Hu X."/>
            <person name="Xie X.Q."/>
            <person name="Zhou G."/>
            <person name="Peng G."/>
            <person name="Luo Z."/>
            <person name="Huang W."/>
            <person name="Wang B."/>
            <person name="Fang W."/>
            <person name="Wang S."/>
            <person name="Zhong Y."/>
            <person name="Ma L.J."/>
            <person name="St Leger R.J."/>
            <person name="Zhao G.P."/>
            <person name="Pei Y."/>
            <person name="Feng M.G."/>
            <person name="Xia Y."/>
            <person name="Wang C."/>
        </authorList>
    </citation>
    <scope>NUCLEOTIDE SEQUENCE [LARGE SCALE GENOMIC DNA]</scope>
    <source>
        <strain evidence="4 5">CQMa 102</strain>
    </source>
</reference>
<evidence type="ECO:0008006" key="6">
    <source>
        <dbReference type="Google" id="ProtNLM"/>
    </source>
</evidence>
<accession>E9DV63</accession>
<name>E9DV63_METAQ</name>
<evidence type="ECO:0000313" key="5">
    <source>
        <dbReference type="Proteomes" id="UP000002499"/>
    </source>
</evidence>
<evidence type="ECO:0000256" key="3">
    <source>
        <dbReference type="SAM" id="Phobius"/>
    </source>
</evidence>
<evidence type="ECO:0000256" key="2">
    <source>
        <dbReference type="ARBA" id="ARBA00035112"/>
    </source>
</evidence>
<dbReference type="AlphaFoldDB" id="E9DV63"/>
<evidence type="ECO:0000313" key="4">
    <source>
        <dbReference type="EMBL" id="EFY92487.1"/>
    </source>
</evidence>
<dbReference type="STRING" id="655827.E9DV63"/>
<dbReference type="Proteomes" id="UP000002499">
    <property type="component" value="Unassembled WGS sequence"/>
</dbReference>
<dbReference type="OMA" id="SEWECAK"/>
<dbReference type="EMBL" id="GL698475">
    <property type="protein sequence ID" value="EFY92487.1"/>
    <property type="molecule type" value="Genomic_DNA"/>
</dbReference>
<proteinExistence type="inferred from homology"/>
<gene>
    <name evidence="4" type="ORF">MAC_01453</name>
</gene>
<evidence type="ECO:0000256" key="1">
    <source>
        <dbReference type="ARBA" id="ARBA00004685"/>
    </source>
</evidence>
<dbReference type="GeneID" id="19245764"/>
<keyword evidence="3" id="KW-0812">Transmembrane</keyword>
<dbReference type="KEGG" id="maw:19245764"/>
<comment type="pathway">
    <text evidence="1">Mycotoxin biosynthesis.</text>
</comment>
<dbReference type="PANTHER" id="PTHR33365:SF4">
    <property type="entry name" value="CYCLOCHLOROTINE BIOSYNTHESIS PROTEIN O"/>
    <property type="match status" value="1"/>
</dbReference>
<dbReference type="eggNOG" id="ENOG502SQJ6">
    <property type="taxonomic scope" value="Eukaryota"/>
</dbReference>
<keyword evidence="3" id="KW-0472">Membrane</keyword>
<protein>
    <recommendedName>
        <fullName evidence="6">Tat pathway signal sequence</fullName>
    </recommendedName>
</protein>
<dbReference type="Pfam" id="PF11807">
    <property type="entry name" value="UstYa"/>
    <property type="match status" value="1"/>
</dbReference>
<dbReference type="GO" id="GO:0043386">
    <property type="term" value="P:mycotoxin biosynthetic process"/>
    <property type="evidence" value="ECO:0007669"/>
    <property type="project" value="InterPro"/>
</dbReference>
<keyword evidence="3" id="KW-1133">Transmembrane helix</keyword>
<feature type="transmembrane region" description="Helical" evidence="3">
    <location>
        <begin position="47"/>
        <end position="67"/>
    </location>
</feature>
<keyword evidence="5" id="KW-1185">Reference proteome</keyword>